<gene>
    <name evidence="1" type="ORF">J9317_07280</name>
</gene>
<dbReference type="InterPro" id="IPR037208">
    <property type="entry name" value="Spo0E-like_sf"/>
</dbReference>
<dbReference type="EMBL" id="JAGVRK010000001">
    <property type="protein sequence ID" value="MBS2968557.1"/>
    <property type="molecule type" value="Genomic_DNA"/>
</dbReference>
<evidence type="ECO:0000313" key="2">
    <source>
        <dbReference type="Proteomes" id="UP000682403"/>
    </source>
</evidence>
<proteinExistence type="predicted"/>
<dbReference type="Gene3D" id="4.10.280.10">
    <property type="entry name" value="Helix-loop-helix DNA-binding domain"/>
    <property type="match status" value="1"/>
</dbReference>
<organism evidence="1 2">
    <name type="scientific">Metabacillus flavus</name>
    <dbReference type="NCBI Taxonomy" id="2823519"/>
    <lineage>
        <taxon>Bacteria</taxon>
        <taxon>Bacillati</taxon>
        <taxon>Bacillota</taxon>
        <taxon>Bacilli</taxon>
        <taxon>Bacillales</taxon>
        <taxon>Bacillaceae</taxon>
        <taxon>Metabacillus</taxon>
    </lineage>
</organism>
<evidence type="ECO:0000313" key="1">
    <source>
        <dbReference type="EMBL" id="MBS2968557.1"/>
    </source>
</evidence>
<dbReference type="PANTHER" id="PTHR41263:SF1">
    <property type="entry name" value="ASPARTYL-PHOSPHATE PHOSPHATASE YISI"/>
    <property type="match status" value="1"/>
</dbReference>
<sequence>MIEQVQKEELITKINAKREEMISAAESKSYTSSEVVKYSQELDELLNQFQQLEWEEHRTATPFSKLVTRVAKWGFASESQQAAAEH</sequence>
<comment type="caution">
    <text evidence="1">The sequence shown here is derived from an EMBL/GenBank/DDBJ whole genome shotgun (WGS) entry which is preliminary data.</text>
</comment>
<dbReference type="InterPro" id="IPR053028">
    <property type="entry name" value="Spo0E-like_phosphatase"/>
</dbReference>
<dbReference type="Proteomes" id="UP000682403">
    <property type="component" value="Unassembled WGS sequence"/>
</dbReference>
<protein>
    <submittedName>
        <fullName evidence="1">Aspartyl-phosphate phosphatase Spo0E family protein</fullName>
    </submittedName>
</protein>
<dbReference type="PANTHER" id="PTHR41263">
    <property type="entry name" value="ASPARTYL-PHOSPHATE PHOSPHATASE YISI"/>
    <property type="match status" value="1"/>
</dbReference>
<name>A0ABS5LCX4_9BACI</name>
<dbReference type="InterPro" id="IPR018540">
    <property type="entry name" value="Spo0E-like"/>
</dbReference>
<accession>A0ABS5LCX4</accession>
<reference evidence="1 2" key="1">
    <citation type="submission" date="2021-04" db="EMBL/GenBank/DDBJ databases">
        <title>Metabacillus sp. strain KIGAM252 whole genome sequence.</title>
        <authorList>
            <person name="Seo M.-J."/>
            <person name="Cho E.-S."/>
            <person name="Hwang C.Y."/>
            <person name="Yoon D.J."/>
        </authorList>
    </citation>
    <scope>NUCLEOTIDE SEQUENCE [LARGE SCALE GENOMIC DNA]</scope>
    <source>
        <strain evidence="1 2">KIGAM252</strain>
    </source>
</reference>
<dbReference type="RefSeq" id="WP_211557445.1">
    <property type="nucleotide sequence ID" value="NZ_JAGVRK010000001.1"/>
</dbReference>
<dbReference type="Pfam" id="PF09388">
    <property type="entry name" value="SpoOE-like"/>
    <property type="match status" value="1"/>
</dbReference>
<keyword evidence="2" id="KW-1185">Reference proteome</keyword>
<dbReference type="SUPFAM" id="SSF140500">
    <property type="entry name" value="BAS1536-like"/>
    <property type="match status" value="1"/>
</dbReference>
<dbReference type="InterPro" id="IPR036638">
    <property type="entry name" value="HLH_DNA-bd_sf"/>
</dbReference>